<evidence type="ECO:0000313" key="2">
    <source>
        <dbReference type="EMBL" id="QHS86252.1"/>
    </source>
</evidence>
<sequence length="120" mass="13741">MRGSLILLIAIQTNALSNRLLPTKLCKDCKHFIAHKKECALFGDTDLIYGKHDYNYANTARKNEDKCGEKALYFEENTNKIVTVPYYFILNAATYWPFMPVALLLVLYAGAFYKLTHPTN</sequence>
<protein>
    <submittedName>
        <fullName evidence="2">Uncharacterized protein</fullName>
    </submittedName>
</protein>
<keyword evidence="1" id="KW-0472">Membrane</keyword>
<reference evidence="2" key="1">
    <citation type="journal article" date="2020" name="Nature">
        <title>Giant virus diversity and host interactions through global metagenomics.</title>
        <authorList>
            <person name="Schulz F."/>
            <person name="Roux S."/>
            <person name="Paez-Espino D."/>
            <person name="Jungbluth S."/>
            <person name="Walsh D.A."/>
            <person name="Denef V.J."/>
            <person name="McMahon K.D."/>
            <person name="Konstantinidis K.T."/>
            <person name="Eloe-Fadrosh E.A."/>
            <person name="Kyrpides N.C."/>
            <person name="Woyke T."/>
        </authorList>
    </citation>
    <scope>NUCLEOTIDE SEQUENCE</scope>
    <source>
        <strain evidence="2">GVMAG-M-3300009187-29</strain>
    </source>
</reference>
<keyword evidence="1" id="KW-0812">Transmembrane</keyword>
<accession>A0A6C0B2G0</accession>
<feature type="transmembrane region" description="Helical" evidence="1">
    <location>
        <begin position="95"/>
        <end position="115"/>
    </location>
</feature>
<name>A0A6C0B2G0_9ZZZZ</name>
<proteinExistence type="predicted"/>
<organism evidence="2">
    <name type="scientific">viral metagenome</name>
    <dbReference type="NCBI Taxonomy" id="1070528"/>
    <lineage>
        <taxon>unclassified sequences</taxon>
        <taxon>metagenomes</taxon>
        <taxon>organismal metagenomes</taxon>
    </lineage>
</organism>
<dbReference type="EMBL" id="MN739052">
    <property type="protein sequence ID" value="QHS86252.1"/>
    <property type="molecule type" value="Genomic_DNA"/>
</dbReference>
<keyword evidence="1" id="KW-1133">Transmembrane helix</keyword>
<dbReference type="AlphaFoldDB" id="A0A6C0B2G0"/>
<evidence type="ECO:0000256" key="1">
    <source>
        <dbReference type="SAM" id="Phobius"/>
    </source>
</evidence>